<dbReference type="Proteomes" id="UP000053815">
    <property type="component" value="Unassembled WGS sequence"/>
</dbReference>
<comment type="similarity">
    <text evidence="2">Belongs to the nucleoporin interacting component (NIC) family.</text>
</comment>
<name>A0A0C9MR01_9FUNG</name>
<dbReference type="GO" id="GO:0016973">
    <property type="term" value="P:poly(A)+ mRNA export from nucleus"/>
    <property type="evidence" value="ECO:0007669"/>
    <property type="project" value="TreeGrafter"/>
</dbReference>
<evidence type="ECO:0000256" key="2">
    <source>
        <dbReference type="ARBA" id="ARBA00010186"/>
    </source>
</evidence>
<dbReference type="AlphaFoldDB" id="A0A0C9MR01"/>
<accession>A0A0C9MR01</accession>
<proteinExistence type="inferred from homology"/>
<evidence type="ECO:0000313" key="5">
    <source>
        <dbReference type="Proteomes" id="UP000053815"/>
    </source>
</evidence>
<dbReference type="PANTHER" id="PTHR11225">
    <property type="entry name" value="NUCLEAR PORE COMPLEX PROTEIN NUP93 NUCLEOPORIN NUP93 DEAD EYE PROTEIN"/>
    <property type="match status" value="1"/>
</dbReference>
<evidence type="ECO:0000256" key="1">
    <source>
        <dbReference type="ARBA" id="ARBA00004259"/>
    </source>
</evidence>
<evidence type="ECO:0000256" key="3">
    <source>
        <dbReference type="ARBA" id="ARBA00023242"/>
    </source>
</evidence>
<dbReference type="GO" id="GO:0006606">
    <property type="term" value="P:protein import into nucleus"/>
    <property type="evidence" value="ECO:0007669"/>
    <property type="project" value="TreeGrafter"/>
</dbReference>
<sequence>MDNTKNTTKNTADKQPASLKQILERSKLTNSKILPQELPSIERGLSQIDSQTQKLSAKTATSDEKTDIRAHYFLAQGGVNTQVLIKELGTIHLGGLEEHRQPIQDTDVEGYLQQQSTETVMQIVQDGRQEVVSNMNATFEKDVDSFWSDFIDNTVKVNPTQGSSFKLSKAKFDQSRVVSAGIIH</sequence>
<gene>
    <name evidence="4" type="ORF">MAM1_0099c05181</name>
</gene>
<protein>
    <submittedName>
        <fullName evidence="4">Uncharacterized protein</fullName>
    </submittedName>
</protein>
<dbReference type="STRING" id="91626.A0A0C9MR01"/>
<evidence type="ECO:0000313" key="4">
    <source>
        <dbReference type="EMBL" id="GAN05707.1"/>
    </source>
</evidence>
<dbReference type="InterPro" id="IPR007231">
    <property type="entry name" value="Nucleoporin_int_Nup93/Nic96"/>
</dbReference>
<dbReference type="GO" id="GO:0005643">
    <property type="term" value="C:nuclear pore"/>
    <property type="evidence" value="ECO:0007669"/>
    <property type="project" value="InterPro"/>
</dbReference>
<keyword evidence="5" id="KW-1185">Reference proteome</keyword>
<dbReference type="GO" id="GO:0017056">
    <property type="term" value="F:structural constituent of nuclear pore"/>
    <property type="evidence" value="ECO:0007669"/>
    <property type="project" value="InterPro"/>
</dbReference>
<keyword evidence="3" id="KW-0539">Nucleus</keyword>
<organism evidence="4">
    <name type="scientific">Mucor ambiguus</name>
    <dbReference type="NCBI Taxonomy" id="91626"/>
    <lineage>
        <taxon>Eukaryota</taxon>
        <taxon>Fungi</taxon>
        <taxon>Fungi incertae sedis</taxon>
        <taxon>Mucoromycota</taxon>
        <taxon>Mucoromycotina</taxon>
        <taxon>Mucoromycetes</taxon>
        <taxon>Mucorales</taxon>
        <taxon>Mucorineae</taxon>
        <taxon>Mucoraceae</taxon>
        <taxon>Mucor</taxon>
    </lineage>
</organism>
<dbReference type="PANTHER" id="PTHR11225:SF4">
    <property type="entry name" value="NUCLEAR PORE COMPLEX PROTEIN NUP93"/>
    <property type="match status" value="1"/>
</dbReference>
<dbReference type="EMBL" id="DF836388">
    <property type="protein sequence ID" value="GAN05707.1"/>
    <property type="molecule type" value="Genomic_DNA"/>
</dbReference>
<dbReference type="OrthoDB" id="203824at2759"/>
<comment type="subcellular location">
    <subcellularLocation>
        <location evidence="1">Nucleus envelope</location>
    </subcellularLocation>
</comment>
<reference evidence="4" key="1">
    <citation type="submission" date="2014-09" db="EMBL/GenBank/DDBJ databases">
        <title>Draft genome sequence of an oleaginous Mucoromycotina fungus Mucor ambiguus NBRC6742.</title>
        <authorList>
            <person name="Takeda I."/>
            <person name="Yamane N."/>
            <person name="Morita T."/>
            <person name="Tamano K."/>
            <person name="Machida M."/>
            <person name="Baker S."/>
            <person name="Koike H."/>
        </authorList>
    </citation>
    <scope>NUCLEOTIDE SEQUENCE</scope>
    <source>
        <strain evidence="4">NBRC 6742</strain>
    </source>
</reference>